<dbReference type="PROSITE" id="PS00893">
    <property type="entry name" value="NUDIX_BOX"/>
    <property type="match status" value="1"/>
</dbReference>
<dbReference type="SUPFAM" id="SSF55811">
    <property type="entry name" value="Nudix"/>
    <property type="match status" value="1"/>
</dbReference>
<dbReference type="InterPro" id="IPR015797">
    <property type="entry name" value="NUDIX_hydrolase-like_dom_sf"/>
</dbReference>
<dbReference type="OrthoDB" id="447842at2759"/>
<dbReference type="Proteomes" id="UP001153069">
    <property type="component" value="Unassembled WGS sequence"/>
</dbReference>
<dbReference type="GO" id="GO:0016787">
    <property type="term" value="F:hydrolase activity"/>
    <property type="evidence" value="ECO:0007669"/>
    <property type="project" value="UniProtKB-KW"/>
</dbReference>
<dbReference type="InterPro" id="IPR000086">
    <property type="entry name" value="NUDIX_hydrolase_dom"/>
</dbReference>
<dbReference type="InterPro" id="IPR020084">
    <property type="entry name" value="NUDIX_hydrolase_CS"/>
</dbReference>
<sequence>MSSQLRRRVNQRHPIVPFLCGCLLTYLATYSSRKSCPTQEGSSIKKTSSETSVFKGKQYWKDGFTQNVKTLYETPFARFQLHSVKLENGKIVDDWMWFDEADNINVLVEKESTENPNWPPTYVVLKQKKYGLPETTLAAVGGLIEPGEQPLDAAKRELQEELGLESPKWVPLGKYRAAANRGGGTTYCFLARKSTPIANAQDSKGTDVAVGESEKQDLVELSKDDLIDALLKGKFQEIKWTATIALSIIKTTHHFNR</sequence>
<keyword evidence="1" id="KW-0378">Hydrolase</keyword>
<dbReference type="AlphaFoldDB" id="A0A9N8DJ20"/>
<evidence type="ECO:0000259" key="2">
    <source>
        <dbReference type="PROSITE" id="PS51462"/>
    </source>
</evidence>
<accession>A0A9N8DJ20</accession>
<comment type="caution">
    <text evidence="3">The sequence shown here is derived from an EMBL/GenBank/DDBJ whole genome shotgun (WGS) entry which is preliminary data.</text>
</comment>
<name>A0A9N8DJ20_9STRA</name>
<keyword evidence="4" id="KW-1185">Reference proteome</keyword>
<organism evidence="3 4">
    <name type="scientific">Seminavis robusta</name>
    <dbReference type="NCBI Taxonomy" id="568900"/>
    <lineage>
        <taxon>Eukaryota</taxon>
        <taxon>Sar</taxon>
        <taxon>Stramenopiles</taxon>
        <taxon>Ochrophyta</taxon>
        <taxon>Bacillariophyta</taxon>
        <taxon>Bacillariophyceae</taxon>
        <taxon>Bacillariophycidae</taxon>
        <taxon>Naviculales</taxon>
        <taxon>Naviculaceae</taxon>
        <taxon>Seminavis</taxon>
    </lineage>
</organism>
<protein>
    <recommendedName>
        <fullName evidence="2">Nudix hydrolase domain-containing protein</fullName>
    </recommendedName>
</protein>
<reference evidence="3" key="1">
    <citation type="submission" date="2020-06" db="EMBL/GenBank/DDBJ databases">
        <authorList>
            <consortium name="Plant Systems Biology data submission"/>
        </authorList>
    </citation>
    <scope>NUCLEOTIDE SEQUENCE</scope>
    <source>
        <strain evidence="3">D6</strain>
    </source>
</reference>
<dbReference type="Gene3D" id="3.90.79.10">
    <property type="entry name" value="Nucleoside Triphosphate Pyrophosphohydrolase"/>
    <property type="match status" value="1"/>
</dbReference>
<gene>
    <name evidence="3" type="ORF">SEMRO_185_G080240.1</name>
</gene>
<feature type="domain" description="Nudix hydrolase" evidence="2">
    <location>
        <begin position="97"/>
        <end position="243"/>
    </location>
</feature>
<dbReference type="CDD" id="cd03424">
    <property type="entry name" value="NUDIX_ADPRase_Nudt5_UGPPase_Nudt14"/>
    <property type="match status" value="1"/>
</dbReference>
<evidence type="ECO:0000313" key="4">
    <source>
        <dbReference type="Proteomes" id="UP001153069"/>
    </source>
</evidence>
<dbReference type="Pfam" id="PF00293">
    <property type="entry name" value="NUDIX"/>
    <property type="match status" value="1"/>
</dbReference>
<dbReference type="EMBL" id="CAICTM010000184">
    <property type="protein sequence ID" value="CAB9504077.1"/>
    <property type="molecule type" value="Genomic_DNA"/>
</dbReference>
<evidence type="ECO:0000313" key="3">
    <source>
        <dbReference type="EMBL" id="CAB9504077.1"/>
    </source>
</evidence>
<evidence type="ECO:0000256" key="1">
    <source>
        <dbReference type="ARBA" id="ARBA00022801"/>
    </source>
</evidence>
<proteinExistence type="predicted"/>
<dbReference type="PROSITE" id="PS51462">
    <property type="entry name" value="NUDIX"/>
    <property type="match status" value="1"/>
</dbReference>